<evidence type="ECO:0000256" key="2">
    <source>
        <dbReference type="SAM" id="Phobius"/>
    </source>
</evidence>
<keyword evidence="3" id="KW-0261">Viral envelope protein</keyword>
<feature type="region of interest" description="Disordered" evidence="1">
    <location>
        <begin position="213"/>
        <end position="335"/>
    </location>
</feature>
<dbReference type="GO" id="GO:0019031">
    <property type="term" value="C:viral envelope"/>
    <property type="evidence" value="ECO:0007669"/>
    <property type="project" value="UniProtKB-KW"/>
</dbReference>
<feature type="compositionally biased region" description="Low complexity" evidence="1">
    <location>
        <begin position="213"/>
        <end position="227"/>
    </location>
</feature>
<keyword evidence="2" id="KW-0812">Transmembrane</keyword>
<dbReference type="EMBL" id="MZ420154">
    <property type="protein sequence ID" value="QYA18782.1"/>
    <property type="molecule type" value="Genomic_DNA"/>
</dbReference>
<evidence type="ECO:0000256" key="1">
    <source>
        <dbReference type="SAM" id="MobiDB-lite"/>
    </source>
</evidence>
<keyword evidence="2" id="KW-0472">Membrane</keyword>
<feature type="transmembrane region" description="Helical" evidence="2">
    <location>
        <begin position="169"/>
        <end position="191"/>
    </location>
</feature>
<keyword evidence="2" id="KW-1133">Transmembrane helix</keyword>
<accession>A0A8F8KRR8</accession>
<evidence type="ECO:0000313" key="3">
    <source>
        <dbReference type="EMBL" id="QYA18782.1"/>
    </source>
</evidence>
<feature type="compositionally biased region" description="Polar residues" evidence="1">
    <location>
        <begin position="233"/>
        <end position="275"/>
    </location>
</feature>
<gene>
    <name evidence="3" type="ORF">KOM_12_514</name>
</gene>
<sequence>MGANVTKSENTNVQRVVNETKQSCPSVTGTNEIKRVRIVVKQGTNGDINFDQSARLDTKCVMKEFREAAIDAVAKNKLDAGTALGFNYADIKNLSSQEMVDKAIQDCGKVQSSSNSIEDVDIELNSLVGNINFAQSLDVSSQCSLDKMSKAIATLDTESDTTSGISGSALGWTFGSIAVIAVIGVGVYLVLRSGGGSGGSYAAPPPMYAPQPMMNPYQSPYQQPQMMDRSAFGQPSTYQSQSPSVNMTQSSSTQPPMRSNINTPRSAMGNGSNPTTPRPSFGNNPTTPKPLPPIPGSVTASPMMRNTGPTFVPSGYRSGYQSPEVMNPRGSPQIY</sequence>
<name>A0A8F8KRR8_9VIRU</name>
<organism evidence="3">
    <name type="scientific">Clandestinovirus</name>
    <dbReference type="NCBI Taxonomy" id="2831644"/>
    <lineage>
        <taxon>Viruses</taxon>
    </lineage>
</organism>
<keyword evidence="3" id="KW-0946">Virion</keyword>
<protein>
    <submittedName>
        <fullName evidence="3">Poxvirus-like myristoylated envelope protein</fullName>
    </submittedName>
</protein>
<reference evidence="3" key="1">
    <citation type="submission" date="2021-06" db="EMBL/GenBank/DDBJ databases">
        <authorList>
            <person name="Rolland C."/>
        </authorList>
    </citation>
    <scope>NUCLEOTIDE SEQUENCE</scope>
    <source>
        <strain evidence="3">347.936635</strain>
    </source>
</reference>
<proteinExistence type="predicted"/>